<dbReference type="PRINTS" id="PR00983">
    <property type="entry name" value="TRNASYNTHCYS"/>
</dbReference>
<proteinExistence type="predicted"/>
<dbReference type="PANTHER" id="PTHR10890:SF3">
    <property type="entry name" value="CYSTEINE--TRNA LIGASE, CYTOPLASMIC"/>
    <property type="match status" value="1"/>
</dbReference>
<accession>A0ABZ2RTT9</accession>
<comment type="subunit">
    <text evidence="1">Monomer.</text>
</comment>
<evidence type="ECO:0000256" key="1">
    <source>
        <dbReference type="ARBA" id="ARBA00011245"/>
    </source>
</evidence>
<dbReference type="EMBL" id="CP148067">
    <property type="protein sequence ID" value="WXL29060.1"/>
    <property type="molecule type" value="Genomic_DNA"/>
</dbReference>
<dbReference type="Pfam" id="PF01406">
    <property type="entry name" value="tRNA-synt_1e"/>
    <property type="match status" value="1"/>
</dbReference>
<sequence>MKKFFINYNLAMLKIYLCGPTVYNSPHIGNMRAIITYDIVLKAYRALGKEFSFIHNITDVDDKIINRAITENKTEKEISEIYTEEYFKLLDAFDINTITHIEKVTENMELITSYISTLVESENAYLDKDGNVWFNVLNNQKAYGMVSNQILENMQFEEQSSEKKFSADFALWKKTTVGIKFNSPFGSGRPGWHTECCALINKHFGPYGVDLHGGGMDLTFPHHENENIQHYALYQQPLAKEWLRCGQINLNGEKMSKSLGNIIAAKDFLSKFGPSILKLIFTNAKLTANINITDELIDNMVKLEIKYQKLIFKFLTHFKQDELINNESEQVMKMLESISNTDFSNFNFILNEEIKLFNKTRSLYNAKNIFTIINIIYPELTRISRYAEGLKLFDEWNSFIAKKDYENADKIRARLIESNFY</sequence>
<reference evidence="6" key="1">
    <citation type="submission" date="2024-03" db="EMBL/GenBank/DDBJ databases">
        <title>Complete genome sequence of Mycoplasma felifaucium Z921 isolated from the trachea of a cheetah.</title>
        <authorList>
            <person name="Spergser J."/>
        </authorList>
    </citation>
    <scope>NUCLEOTIDE SEQUENCE [LARGE SCALE GENOMIC DNA]</scope>
    <source>
        <strain evidence="6">Z921</strain>
    </source>
</reference>
<dbReference type="RefSeq" id="WP_338822655.1">
    <property type="nucleotide sequence ID" value="NZ_CP148067.1"/>
</dbReference>
<evidence type="ECO:0000313" key="7">
    <source>
        <dbReference type="Proteomes" id="UP001477443"/>
    </source>
</evidence>
<organism evidence="6 7">
    <name type="scientific">Mycoplasmopsis felifaucium</name>
    <dbReference type="NCBI Taxonomy" id="35768"/>
    <lineage>
        <taxon>Bacteria</taxon>
        <taxon>Bacillati</taxon>
        <taxon>Mycoplasmatota</taxon>
        <taxon>Mycoplasmoidales</taxon>
        <taxon>Metamycoplasmataceae</taxon>
        <taxon>Mycoplasmopsis</taxon>
    </lineage>
</organism>
<dbReference type="Proteomes" id="UP001477443">
    <property type="component" value="Chromosome"/>
</dbReference>
<evidence type="ECO:0000256" key="2">
    <source>
        <dbReference type="ARBA" id="ARBA00022598"/>
    </source>
</evidence>
<keyword evidence="4" id="KW-0067">ATP-binding</keyword>
<name>A0ABZ2RTT9_9BACT</name>
<evidence type="ECO:0000256" key="4">
    <source>
        <dbReference type="ARBA" id="ARBA00022840"/>
    </source>
</evidence>
<gene>
    <name evidence="6" type="ORF">WG617_00150</name>
</gene>
<dbReference type="PANTHER" id="PTHR10890">
    <property type="entry name" value="CYSTEINYL-TRNA SYNTHETASE"/>
    <property type="match status" value="1"/>
</dbReference>
<keyword evidence="3" id="KW-0547">Nucleotide-binding</keyword>
<dbReference type="GO" id="GO:0016874">
    <property type="term" value="F:ligase activity"/>
    <property type="evidence" value="ECO:0007669"/>
    <property type="project" value="UniProtKB-KW"/>
</dbReference>
<evidence type="ECO:0000313" key="6">
    <source>
        <dbReference type="EMBL" id="WXL29060.1"/>
    </source>
</evidence>
<evidence type="ECO:0000256" key="3">
    <source>
        <dbReference type="ARBA" id="ARBA00022741"/>
    </source>
</evidence>
<feature type="domain" description="tRNA synthetases class I catalytic" evidence="5">
    <location>
        <begin position="12"/>
        <end position="300"/>
    </location>
</feature>
<dbReference type="SUPFAM" id="SSF52374">
    <property type="entry name" value="Nucleotidylyl transferase"/>
    <property type="match status" value="1"/>
</dbReference>
<protein>
    <submittedName>
        <fullName evidence="6">Class I tRNA ligase family protein</fullName>
    </submittedName>
</protein>
<keyword evidence="2 6" id="KW-0436">Ligase</keyword>
<dbReference type="InterPro" id="IPR024909">
    <property type="entry name" value="Cys-tRNA/MSH_ligase"/>
</dbReference>
<dbReference type="Gene3D" id="3.40.50.620">
    <property type="entry name" value="HUPs"/>
    <property type="match status" value="1"/>
</dbReference>
<dbReference type="InterPro" id="IPR014729">
    <property type="entry name" value="Rossmann-like_a/b/a_fold"/>
</dbReference>
<keyword evidence="7" id="KW-1185">Reference proteome</keyword>
<evidence type="ECO:0000259" key="5">
    <source>
        <dbReference type="Pfam" id="PF01406"/>
    </source>
</evidence>
<dbReference type="InterPro" id="IPR032678">
    <property type="entry name" value="tRNA-synt_1_cat_dom"/>
</dbReference>